<dbReference type="Proteomes" id="UP000177043">
    <property type="component" value="Unassembled WGS sequence"/>
</dbReference>
<evidence type="ECO:0000259" key="1">
    <source>
        <dbReference type="Pfam" id="PF13200"/>
    </source>
</evidence>
<evidence type="ECO:0000313" key="2">
    <source>
        <dbReference type="EMBL" id="OHA58403.1"/>
    </source>
</evidence>
<dbReference type="InterPro" id="IPR025275">
    <property type="entry name" value="DUF4015"/>
</dbReference>
<dbReference type="Pfam" id="PF13200">
    <property type="entry name" value="DUF4015"/>
    <property type="match status" value="1"/>
</dbReference>
<dbReference type="InterPro" id="IPR017853">
    <property type="entry name" value="GH"/>
</dbReference>
<accession>A0A1G2QDA3</accession>
<dbReference type="EMBL" id="MHTJ01000003">
    <property type="protein sequence ID" value="OHA58403.1"/>
    <property type="molecule type" value="Genomic_DNA"/>
</dbReference>
<dbReference type="AlphaFoldDB" id="A0A1G2QDA3"/>
<dbReference type="STRING" id="1802438.A2571_01325"/>
<protein>
    <recommendedName>
        <fullName evidence="1">DUF4015 domain-containing protein</fullName>
    </recommendedName>
</protein>
<organism evidence="2 3">
    <name type="scientific">Candidatus Vogelbacteria bacterium RIFOXYD1_FULL_44_32</name>
    <dbReference type="NCBI Taxonomy" id="1802438"/>
    <lineage>
        <taxon>Bacteria</taxon>
        <taxon>Candidatus Vogeliibacteriota</taxon>
    </lineage>
</organism>
<gene>
    <name evidence="2" type="ORF">A2571_01325</name>
</gene>
<reference evidence="2 3" key="1">
    <citation type="journal article" date="2016" name="Nat. Commun.">
        <title>Thousands of microbial genomes shed light on interconnected biogeochemical processes in an aquifer system.</title>
        <authorList>
            <person name="Anantharaman K."/>
            <person name="Brown C.T."/>
            <person name="Hug L.A."/>
            <person name="Sharon I."/>
            <person name="Castelle C.J."/>
            <person name="Probst A.J."/>
            <person name="Thomas B.C."/>
            <person name="Singh A."/>
            <person name="Wilkins M.J."/>
            <person name="Karaoz U."/>
            <person name="Brodie E.L."/>
            <person name="Williams K.H."/>
            <person name="Hubbard S.S."/>
            <person name="Banfield J.F."/>
        </authorList>
    </citation>
    <scope>NUCLEOTIDE SEQUENCE [LARGE SCALE GENOMIC DNA]</scope>
</reference>
<feature type="domain" description="DUF4015" evidence="1">
    <location>
        <begin position="67"/>
        <end position="401"/>
    </location>
</feature>
<dbReference type="SUPFAM" id="SSF51445">
    <property type="entry name" value="(Trans)glycosidases"/>
    <property type="match status" value="2"/>
</dbReference>
<evidence type="ECO:0000313" key="3">
    <source>
        <dbReference type="Proteomes" id="UP000177043"/>
    </source>
</evidence>
<name>A0A1G2QDA3_9BACT</name>
<sequence>MSLNPSQKKIWASLGGAGAVAAVFLSWQTLAKPTFDYQVPEYPTVGLLTNFTQPKVVHLATPEPLKAVYMTSCVAGTPSLRERVLKLVRETEINAVVVDLKDYTGALSFPAKAEDLQGYVSSDCPIGDLEALVKELHADNIYLIGRVTVFQDPLFAKRNPSEAVKKKSDQNILWADRKGINYIDPGSKVAWEHIVGIALDAYNQGVDEINFDYIRFPSDGNMQDISFPISELRSKPAVLEEFFSYLNQKLKPSGMIISADLFGMTTSSYVDVGIGQMWERTIPHFDYVAPMVYPSHYYTGFAGYTNPNEHPYEIVHEALASAVARTVATTTMVLTKDGQAVASTSPQLYTKKGYNRAKIRPWLQDFDYPVPYTAEMVRAQIRATSDLGLTSWMMWDPSNHYTPEVYAPISPEMPR</sequence>
<proteinExistence type="predicted"/>
<comment type="caution">
    <text evidence="2">The sequence shown here is derived from an EMBL/GenBank/DDBJ whole genome shotgun (WGS) entry which is preliminary data.</text>
</comment>